<keyword evidence="2" id="KW-1185">Reference proteome</keyword>
<reference evidence="1 2" key="1">
    <citation type="submission" date="2017-05" db="EMBL/GenBank/DDBJ databases">
        <authorList>
            <person name="Varghese N."/>
            <person name="Submissions S."/>
        </authorList>
    </citation>
    <scope>NUCLEOTIDE SEQUENCE [LARGE SCALE GENOMIC DNA]</scope>
    <source>
        <strain evidence="1 2">DSM 26001</strain>
    </source>
</reference>
<organism evidence="1 2">
    <name type="scientific">Noviherbaspirillum suwonense</name>
    <dbReference type="NCBI Taxonomy" id="1224511"/>
    <lineage>
        <taxon>Bacteria</taxon>
        <taxon>Pseudomonadati</taxon>
        <taxon>Pseudomonadota</taxon>
        <taxon>Betaproteobacteria</taxon>
        <taxon>Burkholderiales</taxon>
        <taxon>Oxalobacteraceae</taxon>
        <taxon>Noviherbaspirillum</taxon>
    </lineage>
</organism>
<proteinExistence type="predicted"/>
<evidence type="ECO:0000313" key="1">
    <source>
        <dbReference type="EMBL" id="SMP71731.1"/>
    </source>
</evidence>
<name>A0ABY1QLK7_9BURK</name>
<protein>
    <submittedName>
        <fullName evidence="1">Uncharacterized protein</fullName>
    </submittedName>
</protein>
<dbReference type="Proteomes" id="UP001158049">
    <property type="component" value="Unassembled WGS sequence"/>
</dbReference>
<comment type="caution">
    <text evidence="1">The sequence shown here is derived from an EMBL/GenBank/DDBJ whole genome shotgun (WGS) entry which is preliminary data.</text>
</comment>
<dbReference type="EMBL" id="FXUL01000017">
    <property type="protein sequence ID" value="SMP71731.1"/>
    <property type="molecule type" value="Genomic_DNA"/>
</dbReference>
<sequence>MSEIPKGWKLVPEDPDQAMCQAAQWKLREWPKFPFRVVPAYKAMLAAAPAQPETWKVLPSPVRVTGEMLHQAFPEIPGEPWPLTGVRKVVWERFAERVNARLAAPTGGIHPVTKDGTEVKVGQVWQDMDPRMDGRQRRIYAIEGEKVVMGRVDRDTGGKTKVSISRLRPVSGGWKLVPTGEPIQEAKE</sequence>
<gene>
    <name evidence="1" type="ORF">SAMN06295970_11762</name>
</gene>
<evidence type="ECO:0000313" key="2">
    <source>
        <dbReference type="Proteomes" id="UP001158049"/>
    </source>
</evidence>
<dbReference type="RefSeq" id="WP_283443962.1">
    <property type="nucleotide sequence ID" value="NZ_FXUL01000017.1"/>
</dbReference>
<accession>A0ABY1QLK7</accession>